<evidence type="ECO:0000313" key="9">
    <source>
        <dbReference type="Proteomes" id="UP000315343"/>
    </source>
</evidence>
<comment type="similarity">
    <text evidence="7">Belongs to the transglycosylase MltG family.</text>
</comment>
<keyword evidence="4 7" id="KW-0472">Membrane</keyword>
<dbReference type="PANTHER" id="PTHR30518">
    <property type="entry name" value="ENDOLYTIC MUREIN TRANSGLYCOSYLASE"/>
    <property type="match status" value="1"/>
</dbReference>
<name>A0A562J9P7_9FIRM</name>
<sequence length="339" mass="37984">MKKIIAVLLVIIIASGAYMFINNFVQENLKAVDIYDESKLSVEIPSGSTTVDIAEILLENNLIRNTKVFKYHAEKIGADSKLKAGTFVFSKSMDADDILETLINGGSSGNTLNITIIEGLTLEEAASSIAEQTGLDYDKIVALMTDGQYFKEDFDFLKENPDITNLQGFLMPDTYNIYKNASEEDVVRTLLDQFDGFYMDEIKPRMENAKLDFEKTIILASIVEKEALLDEERDEVAAVFLNRLDINMKLQSCATVNYAHDEWKERLTYDDIAIDSPYNTYVVEGLPPTAINSPGKASIKAVLEPADVDYLFFVAKGDGSHYFSKSYDQHIKAADEYLD</sequence>
<dbReference type="AlphaFoldDB" id="A0A562J9P7"/>
<proteinExistence type="inferred from homology"/>
<dbReference type="EC" id="4.2.2.29" evidence="7"/>
<dbReference type="Proteomes" id="UP000315343">
    <property type="component" value="Unassembled WGS sequence"/>
</dbReference>
<dbReference type="GO" id="GO:0009252">
    <property type="term" value="P:peptidoglycan biosynthetic process"/>
    <property type="evidence" value="ECO:0007669"/>
    <property type="project" value="UniProtKB-UniRule"/>
</dbReference>
<dbReference type="EMBL" id="VLKH01000005">
    <property type="protein sequence ID" value="TWH79820.1"/>
    <property type="molecule type" value="Genomic_DNA"/>
</dbReference>
<evidence type="ECO:0000313" key="8">
    <source>
        <dbReference type="EMBL" id="TWH79820.1"/>
    </source>
</evidence>
<dbReference type="NCBIfam" id="TIGR00247">
    <property type="entry name" value="endolytic transglycosylase MltG"/>
    <property type="match status" value="1"/>
</dbReference>
<keyword evidence="1 7" id="KW-1003">Cell membrane</keyword>
<comment type="caution">
    <text evidence="8">The sequence shown here is derived from an EMBL/GenBank/DDBJ whole genome shotgun (WGS) entry which is preliminary data.</text>
</comment>
<protein>
    <recommendedName>
        <fullName evidence="7">Endolytic murein transglycosylase</fullName>
        <ecNumber evidence="7">4.2.2.29</ecNumber>
    </recommendedName>
    <alternativeName>
        <fullName evidence="7">Peptidoglycan lytic transglycosylase</fullName>
    </alternativeName>
    <alternativeName>
        <fullName evidence="7">Peptidoglycan polymerization terminase</fullName>
    </alternativeName>
</protein>
<dbReference type="RefSeq" id="WP_170226175.1">
    <property type="nucleotide sequence ID" value="NZ_VLKH01000005.1"/>
</dbReference>
<dbReference type="Pfam" id="PF02618">
    <property type="entry name" value="YceG"/>
    <property type="match status" value="1"/>
</dbReference>
<comment type="function">
    <text evidence="7">Functions as a peptidoglycan terminase that cleaves nascent peptidoglycan strands endolytically to terminate their elongation.</text>
</comment>
<dbReference type="HAMAP" id="MF_02065">
    <property type="entry name" value="MltG"/>
    <property type="match status" value="1"/>
</dbReference>
<evidence type="ECO:0000256" key="5">
    <source>
        <dbReference type="ARBA" id="ARBA00023239"/>
    </source>
</evidence>
<evidence type="ECO:0000256" key="1">
    <source>
        <dbReference type="ARBA" id="ARBA00022475"/>
    </source>
</evidence>
<evidence type="ECO:0000256" key="3">
    <source>
        <dbReference type="ARBA" id="ARBA00022989"/>
    </source>
</evidence>
<accession>A0A562J9P7</accession>
<keyword evidence="5 7" id="KW-0456">Lyase</keyword>
<evidence type="ECO:0000256" key="6">
    <source>
        <dbReference type="ARBA" id="ARBA00023316"/>
    </source>
</evidence>
<dbReference type="InterPro" id="IPR003770">
    <property type="entry name" value="MLTG-like"/>
</dbReference>
<dbReference type="PANTHER" id="PTHR30518:SF2">
    <property type="entry name" value="ENDOLYTIC MUREIN TRANSGLYCOSYLASE"/>
    <property type="match status" value="1"/>
</dbReference>
<reference evidence="8 9" key="1">
    <citation type="submission" date="2019-07" db="EMBL/GenBank/DDBJ databases">
        <title>Genomic Encyclopedia of Type Strains, Phase I: the one thousand microbial genomes (KMG-I) project.</title>
        <authorList>
            <person name="Kyrpides N."/>
        </authorList>
    </citation>
    <scope>NUCLEOTIDE SEQUENCE [LARGE SCALE GENOMIC DNA]</scope>
    <source>
        <strain evidence="8 9">DSM 13558</strain>
    </source>
</reference>
<dbReference type="GO" id="GO:0008932">
    <property type="term" value="F:lytic endotransglycosylase activity"/>
    <property type="evidence" value="ECO:0007669"/>
    <property type="project" value="UniProtKB-UniRule"/>
</dbReference>
<organism evidence="8 9">
    <name type="scientific">Sedimentibacter saalensis</name>
    <dbReference type="NCBI Taxonomy" id="130788"/>
    <lineage>
        <taxon>Bacteria</taxon>
        <taxon>Bacillati</taxon>
        <taxon>Bacillota</taxon>
        <taxon>Tissierellia</taxon>
        <taxon>Sedimentibacter</taxon>
    </lineage>
</organism>
<dbReference type="Gene3D" id="3.30.160.60">
    <property type="entry name" value="Classic Zinc Finger"/>
    <property type="match status" value="1"/>
</dbReference>
<evidence type="ECO:0000256" key="4">
    <source>
        <dbReference type="ARBA" id="ARBA00023136"/>
    </source>
</evidence>
<keyword evidence="6 7" id="KW-0961">Cell wall biogenesis/degradation</keyword>
<feature type="site" description="Important for catalytic activity" evidence="7">
    <location>
        <position position="226"/>
    </location>
</feature>
<evidence type="ECO:0000256" key="2">
    <source>
        <dbReference type="ARBA" id="ARBA00022692"/>
    </source>
</evidence>
<dbReference type="Gene3D" id="3.30.1490.480">
    <property type="entry name" value="Endolytic murein transglycosylase"/>
    <property type="match status" value="1"/>
</dbReference>
<keyword evidence="3 7" id="KW-1133">Transmembrane helix</keyword>
<gene>
    <name evidence="7" type="primary">mltG</name>
    <name evidence="8" type="ORF">LY60_02139</name>
</gene>
<dbReference type="GO" id="GO:0005886">
    <property type="term" value="C:plasma membrane"/>
    <property type="evidence" value="ECO:0007669"/>
    <property type="project" value="UniProtKB-UniRule"/>
</dbReference>
<comment type="catalytic activity">
    <reaction evidence="7">
        <text>a peptidoglycan chain = a peptidoglycan chain with N-acetyl-1,6-anhydromuramyl-[peptide] at the reducing end + a peptidoglycan chain with N-acetylglucosamine at the non-reducing end.</text>
        <dbReference type="EC" id="4.2.2.29"/>
    </reaction>
</comment>
<dbReference type="CDD" id="cd08010">
    <property type="entry name" value="MltG_like"/>
    <property type="match status" value="1"/>
</dbReference>
<keyword evidence="2 7" id="KW-0812">Transmembrane</keyword>
<evidence type="ECO:0000256" key="7">
    <source>
        <dbReference type="HAMAP-Rule" id="MF_02065"/>
    </source>
</evidence>
<dbReference type="GO" id="GO:0071555">
    <property type="term" value="P:cell wall organization"/>
    <property type="evidence" value="ECO:0007669"/>
    <property type="project" value="UniProtKB-KW"/>
</dbReference>
<keyword evidence="9" id="KW-1185">Reference proteome</keyword>